<organism evidence="1 2">
    <name type="scientific">Blattamonas nauphoetae</name>
    <dbReference type="NCBI Taxonomy" id="2049346"/>
    <lineage>
        <taxon>Eukaryota</taxon>
        <taxon>Metamonada</taxon>
        <taxon>Preaxostyla</taxon>
        <taxon>Oxymonadida</taxon>
        <taxon>Blattamonas</taxon>
    </lineage>
</organism>
<name>A0ABQ9YFW5_9EUKA</name>
<dbReference type="Proteomes" id="UP001281761">
    <property type="component" value="Unassembled WGS sequence"/>
</dbReference>
<dbReference type="EMBL" id="JARBJD010000010">
    <property type="protein sequence ID" value="KAK2962555.1"/>
    <property type="molecule type" value="Genomic_DNA"/>
</dbReference>
<accession>A0ABQ9YFW5</accession>
<comment type="caution">
    <text evidence="1">The sequence shown here is derived from an EMBL/GenBank/DDBJ whole genome shotgun (WGS) entry which is preliminary data.</text>
</comment>
<proteinExistence type="predicted"/>
<evidence type="ECO:0000313" key="1">
    <source>
        <dbReference type="EMBL" id="KAK2962555.1"/>
    </source>
</evidence>
<reference evidence="1 2" key="1">
    <citation type="journal article" date="2022" name="bioRxiv">
        <title>Genomics of Preaxostyla Flagellates Illuminates Evolutionary Transitions and the Path Towards Mitochondrial Loss.</title>
        <authorList>
            <person name="Novak L.V.F."/>
            <person name="Treitli S.C."/>
            <person name="Pyrih J."/>
            <person name="Halakuc P."/>
            <person name="Pipaliya S.V."/>
            <person name="Vacek V."/>
            <person name="Brzon O."/>
            <person name="Soukal P."/>
            <person name="Eme L."/>
            <person name="Dacks J.B."/>
            <person name="Karnkowska A."/>
            <person name="Elias M."/>
            <person name="Hampl V."/>
        </authorList>
    </citation>
    <scope>NUCLEOTIDE SEQUENCE [LARGE SCALE GENOMIC DNA]</scope>
    <source>
        <strain evidence="1">NAU3</strain>
        <tissue evidence="1">Gut</tissue>
    </source>
</reference>
<evidence type="ECO:0000313" key="2">
    <source>
        <dbReference type="Proteomes" id="UP001281761"/>
    </source>
</evidence>
<keyword evidence="2" id="KW-1185">Reference proteome</keyword>
<protein>
    <submittedName>
        <fullName evidence="1">Uncharacterized protein</fullName>
    </submittedName>
</protein>
<sequence length="108" mass="12306">MAAFTFIEHDPDIESWESVTVDSLFNPAFKSKLTTILTILKIVVRIGVGFQFVVSILRNLSGNLIQESVEFVALERCSGSAFKRFFQRTPPPKSLDHYINKIIQKARF</sequence>
<gene>
    <name evidence="1" type="ORF">BLNAU_2387</name>
</gene>